<reference evidence="1 2" key="1">
    <citation type="journal article" date="2019" name="Sci. Rep.">
        <title>Orb-weaving spider Araneus ventricosus genome elucidates the spidroin gene catalogue.</title>
        <authorList>
            <person name="Kono N."/>
            <person name="Nakamura H."/>
            <person name="Ohtoshi R."/>
            <person name="Moran D.A.P."/>
            <person name="Shinohara A."/>
            <person name="Yoshida Y."/>
            <person name="Fujiwara M."/>
            <person name="Mori M."/>
            <person name="Tomita M."/>
            <person name="Arakawa K."/>
        </authorList>
    </citation>
    <scope>NUCLEOTIDE SEQUENCE [LARGE SCALE GENOMIC DNA]</scope>
</reference>
<gene>
    <name evidence="1" type="ORF">AVEN_237538_1</name>
</gene>
<organism evidence="1 2">
    <name type="scientific">Araneus ventricosus</name>
    <name type="common">Orbweaver spider</name>
    <name type="synonym">Epeira ventricosa</name>
    <dbReference type="NCBI Taxonomy" id="182803"/>
    <lineage>
        <taxon>Eukaryota</taxon>
        <taxon>Metazoa</taxon>
        <taxon>Ecdysozoa</taxon>
        <taxon>Arthropoda</taxon>
        <taxon>Chelicerata</taxon>
        <taxon>Arachnida</taxon>
        <taxon>Araneae</taxon>
        <taxon>Araneomorphae</taxon>
        <taxon>Entelegynae</taxon>
        <taxon>Araneoidea</taxon>
        <taxon>Araneidae</taxon>
        <taxon>Araneus</taxon>
    </lineage>
</organism>
<dbReference type="Proteomes" id="UP000499080">
    <property type="component" value="Unassembled WGS sequence"/>
</dbReference>
<keyword evidence="2" id="KW-1185">Reference proteome</keyword>
<evidence type="ECO:0000313" key="1">
    <source>
        <dbReference type="EMBL" id="GBN37558.1"/>
    </source>
</evidence>
<evidence type="ECO:0000313" key="2">
    <source>
        <dbReference type="Proteomes" id="UP000499080"/>
    </source>
</evidence>
<sequence>MMMEYRFSMRRGRISIRFCVARRKRNSGWCGTEFGGRCQQVAVLVAEQFRISSSYQNNPRVTSKGALSYSSTSENILLLLILYIFSSIGGRDLCKGLTAFYLGQEGSLKPDPLKDPPCMWAHRTQIIVWATSSRSAGVKVWRGCTFRCHLFI</sequence>
<dbReference type="EMBL" id="BGPR01009039">
    <property type="protein sequence ID" value="GBN37558.1"/>
    <property type="molecule type" value="Genomic_DNA"/>
</dbReference>
<protein>
    <submittedName>
        <fullName evidence="1">Uncharacterized protein</fullName>
    </submittedName>
</protein>
<comment type="caution">
    <text evidence="1">The sequence shown here is derived from an EMBL/GenBank/DDBJ whole genome shotgun (WGS) entry which is preliminary data.</text>
</comment>
<dbReference type="AlphaFoldDB" id="A0A4Y2NDN6"/>
<proteinExistence type="predicted"/>
<accession>A0A4Y2NDN6</accession>
<name>A0A4Y2NDN6_ARAVE</name>